<dbReference type="VEuPathDB" id="FungiDB:BO71DRAFT_348522"/>
<keyword evidence="4" id="KW-1185">Reference proteome</keyword>
<dbReference type="STRING" id="1448320.A0A319DGY7"/>
<dbReference type="AlphaFoldDB" id="A0A319DGY7"/>
<dbReference type="Pfam" id="PF12937">
    <property type="entry name" value="F-box-like"/>
    <property type="match status" value="1"/>
</dbReference>
<evidence type="ECO:0000313" key="4">
    <source>
        <dbReference type="Proteomes" id="UP000247810"/>
    </source>
</evidence>
<reference evidence="3 4" key="1">
    <citation type="submission" date="2018-02" db="EMBL/GenBank/DDBJ databases">
        <title>The genomes of Aspergillus section Nigri reveals drivers in fungal speciation.</title>
        <authorList>
            <consortium name="DOE Joint Genome Institute"/>
            <person name="Vesth T.C."/>
            <person name="Nybo J."/>
            <person name="Theobald S."/>
            <person name="Brandl J."/>
            <person name="Frisvad J.C."/>
            <person name="Nielsen K.F."/>
            <person name="Lyhne E.K."/>
            <person name="Kogle M.E."/>
            <person name="Kuo A."/>
            <person name="Riley R."/>
            <person name="Clum A."/>
            <person name="Nolan M."/>
            <person name="Lipzen A."/>
            <person name="Salamov A."/>
            <person name="Henrissat B."/>
            <person name="Wiebenga A."/>
            <person name="De vries R.P."/>
            <person name="Grigoriev I.V."/>
            <person name="Mortensen U.H."/>
            <person name="Andersen M.R."/>
            <person name="Baker S.E."/>
        </authorList>
    </citation>
    <scope>NUCLEOTIDE SEQUENCE [LARGE SCALE GENOMIC DNA]</scope>
    <source>
        <strain evidence="3 4">CBS 707.79</strain>
    </source>
</reference>
<dbReference type="CDD" id="cd09917">
    <property type="entry name" value="F-box_SF"/>
    <property type="match status" value="1"/>
</dbReference>
<dbReference type="EMBL" id="KZ825834">
    <property type="protein sequence ID" value="PYH96696.1"/>
    <property type="molecule type" value="Genomic_DNA"/>
</dbReference>
<dbReference type="InterPro" id="IPR001810">
    <property type="entry name" value="F-box_dom"/>
</dbReference>
<organism evidence="3 4">
    <name type="scientific">Aspergillus ellipticus CBS 707.79</name>
    <dbReference type="NCBI Taxonomy" id="1448320"/>
    <lineage>
        <taxon>Eukaryota</taxon>
        <taxon>Fungi</taxon>
        <taxon>Dikarya</taxon>
        <taxon>Ascomycota</taxon>
        <taxon>Pezizomycotina</taxon>
        <taxon>Eurotiomycetes</taxon>
        <taxon>Eurotiomycetidae</taxon>
        <taxon>Eurotiales</taxon>
        <taxon>Aspergillaceae</taxon>
        <taxon>Aspergillus</taxon>
        <taxon>Aspergillus subgen. Circumdati</taxon>
    </lineage>
</organism>
<evidence type="ECO:0000313" key="3">
    <source>
        <dbReference type="EMBL" id="PYH96696.1"/>
    </source>
</evidence>
<dbReference type="Proteomes" id="UP000247810">
    <property type="component" value="Unassembled WGS sequence"/>
</dbReference>
<feature type="region of interest" description="Disordered" evidence="1">
    <location>
        <begin position="408"/>
        <end position="457"/>
    </location>
</feature>
<feature type="domain" description="F-box" evidence="2">
    <location>
        <begin position="1"/>
        <end position="40"/>
    </location>
</feature>
<dbReference type="OrthoDB" id="4200124at2759"/>
<feature type="compositionally biased region" description="Polar residues" evidence="1">
    <location>
        <begin position="433"/>
        <end position="449"/>
    </location>
</feature>
<sequence>MPYEILLHIFKLTGEKGLLNLAGVCQRFHSVAATVMYRRISYVIHHDNSILTQSSLDRFAAKLETVNNSEWEYGAMVKRISVRQIPIFDTSGQTLLVKRPEPGPEVAKFLNTLLTISLQKTTHLNDFNWDIRLELSPSLFRALSELTELTDLHVRLPARRRAGCSDIVLGAMLQTPHYHFTEANLPATLSRNISSGIETEILKELGQARNTQTLSCMSGLKSLSVLDVDDLKVVLELSQCITKCAKSLKSLSLSFSEDLAKRARKKKVPNPADTTTPSIDEGFMVNTQFATQIALEQMGPDGVPSDIPLPLDPAIRRERVLQEMVLPYIFKVCEASRGEKALNTALEYEFRGTFSGYSNLSKESQDKKFVKTLRSLSRVLPKMMVLNSESPGIIQVLDKIDKAATLYLGRRPKPKKKSRSDEKATTGGPVQPAQPTSSEQAFAASNTKKQPCPTDVIDIEYPDESENEGEDQEFLDENPDNELKASVESAELSPDNISKDIKGKQPVVEEIDEEETDELPSINSTIERYVREKHGIPLEHLSIYLIPVSPVALTHAVDMFSLRHLSLLNVGAQGPLWVLLKRFNELRRLQLTSIHTDNVTPAFTSFVNSLDKVTELFLYERSSQTKVEPLAAKSTVDMANIRQDILAKHIRHLHRLMLRNDDTMNWVADARTVQLITTRGIRLIELGLPISTTSLHYMIQQVGGMLSLKALQLFWYRSDMCTTMLRELQCSLVDSIMHFPHLRIEYVAMCFIMHGPVANAAIQVKGRATHLASGAFRFREEKNLNSQEDDDTGAPSLADSVSSDQDGDGDSGLLVGIEVSTRVNLKIEDIRGVRMWEKGCWEIKL</sequence>
<protein>
    <recommendedName>
        <fullName evidence="2">F-box domain-containing protein</fullName>
    </recommendedName>
</protein>
<gene>
    <name evidence="3" type="ORF">BO71DRAFT_348522</name>
</gene>
<dbReference type="SUPFAM" id="SSF81383">
    <property type="entry name" value="F-box domain"/>
    <property type="match status" value="1"/>
</dbReference>
<feature type="region of interest" description="Disordered" evidence="1">
    <location>
        <begin position="784"/>
        <end position="809"/>
    </location>
</feature>
<dbReference type="InterPro" id="IPR036047">
    <property type="entry name" value="F-box-like_dom_sf"/>
</dbReference>
<evidence type="ECO:0000259" key="2">
    <source>
        <dbReference type="PROSITE" id="PS50181"/>
    </source>
</evidence>
<proteinExistence type="predicted"/>
<accession>A0A319DGY7</accession>
<dbReference type="PROSITE" id="PS50181">
    <property type="entry name" value="FBOX"/>
    <property type="match status" value="1"/>
</dbReference>
<name>A0A319DGY7_9EURO</name>
<evidence type="ECO:0000256" key="1">
    <source>
        <dbReference type="SAM" id="MobiDB-lite"/>
    </source>
</evidence>